<reference evidence="1" key="2">
    <citation type="submission" date="2015-06" db="UniProtKB">
        <authorList>
            <consortium name="EnsemblMetazoa"/>
        </authorList>
    </citation>
    <scope>IDENTIFICATION</scope>
</reference>
<evidence type="ECO:0000313" key="2">
    <source>
        <dbReference type="Proteomes" id="UP000015102"/>
    </source>
</evidence>
<proteinExistence type="predicted"/>
<dbReference type="EnsemblMetazoa" id="MESCA010099-RA">
    <property type="protein sequence ID" value="MESCA010099-PA"/>
    <property type="gene ID" value="MESCA010099"/>
</dbReference>
<dbReference type="AlphaFoldDB" id="T1H1N3"/>
<organism evidence="1 2">
    <name type="scientific">Megaselia scalaris</name>
    <name type="common">Humpbacked fly</name>
    <name type="synonym">Phora scalaris</name>
    <dbReference type="NCBI Taxonomy" id="36166"/>
    <lineage>
        <taxon>Eukaryota</taxon>
        <taxon>Metazoa</taxon>
        <taxon>Ecdysozoa</taxon>
        <taxon>Arthropoda</taxon>
        <taxon>Hexapoda</taxon>
        <taxon>Insecta</taxon>
        <taxon>Pterygota</taxon>
        <taxon>Neoptera</taxon>
        <taxon>Endopterygota</taxon>
        <taxon>Diptera</taxon>
        <taxon>Brachycera</taxon>
        <taxon>Muscomorpha</taxon>
        <taxon>Platypezoidea</taxon>
        <taxon>Phoridae</taxon>
        <taxon>Megaseliini</taxon>
        <taxon>Megaselia</taxon>
    </lineage>
</organism>
<dbReference type="EMBL" id="CAQQ02383640">
    <property type="status" value="NOT_ANNOTATED_CDS"/>
    <property type="molecule type" value="Genomic_DNA"/>
</dbReference>
<accession>T1H1N3</accession>
<reference evidence="2" key="1">
    <citation type="submission" date="2013-02" db="EMBL/GenBank/DDBJ databases">
        <authorList>
            <person name="Hughes D."/>
        </authorList>
    </citation>
    <scope>NUCLEOTIDE SEQUENCE</scope>
    <source>
        <strain>Durham</strain>
        <strain evidence="2">NC isolate 2 -- Noor lab</strain>
    </source>
</reference>
<dbReference type="HOGENOM" id="CLU_2778740_0_0_1"/>
<evidence type="ECO:0000313" key="1">
    <source>
        <dbReference type="EnsemblMetazoa" id="MESCA010099-PA"/>
    </source>
</evidence>
<name>T1H1N3_MEGSC</name>
<dbReference type="Proteomes" id="UP000015102">
    <property type="component" value="Unassembled WGS sequence"/>
</dbReference>
<protein>
    <submittedName>
        <fullName evidence="1">Uncharacterized protein</fullName>
    </submittedName>
</protein>
<dbReference type="EMBL" id="CAQQ02383641">
    <property type="status" value="NOT_ANNOTATED_CDS"/>
    <property type="molecule type" value="Genomic_DNA"/>
</dbReference>
<sequence>MKRKKPDLDGQSKVLSNYITHPRTKDWPMMSSPLPTLLVCLSYVLLVKKVIALGIYRLYCDISLIQCGL</sequence>
<dbReference type="EMBL" id="CAQQ02383642">
    <property type="status" value="NOT_ANNOTATED_CDS"/>
    <property type="molecule type" value="Genomic_DNA"/>
</dbReference>
<keyword evidence="2" id="KW-1185">Reference proteome</keyword>